<evidence type="ECO:0000256" key="1">
    <source>
        <dbReference type="SAM" id="MobiDB-lite"/>
    </source>
</evidence>
<organism evidence="2 3">
    <name type="scientific">Glaciecola siphonariae</name>
    <dbReference type="NCBI Taxonomy" id="521012"/>
    <lineage>
        <taxon>Bacteria</taxon>
        <taxon>Pseudomonadati</taxon>
        <taxon>Pseudomonadota</taxon>
        <taxon>Gammaproteobacteria</taxon>
        <taxon>Alteromonadales</taxon>
        <taxon>Alteromonadaceae</taxon>
        <taxon>Glaciecola</taxon>
    </lineage>
</organism>
<evidence type="ECO:0000313" key="2">
    <source>
        <dbReference type="EMBL" id="MFC4700126.1"/>
    </source>
</evidence>
<comment type="caution">
    <text evidence="2">The sequence shown here is derived from an EMBL/GenBank/DDBJ whole genome shotgun (WGS) entry which is preliminary data.</text>
</comment>
<name>A0ABV9LWA8_9ALTE</name>
<dbReference type="Proteomes" id="UP001595897">
    <property type="component" value="Unassembled WGS sequence"/>
</dbReference>
<evidence type="ECO:0000313" key="3">
    <source>
        <dbReference type="Proteomes" id="UP001595897"/>
    </source>
</evidence>
<accession>A0ABV9LWA8</accession>
<dbReference type="RefSeq" id="WP_382407276.1">
    <property type="nucleotide sequence ID" value="NZ_JBHSGU010000002.1"/>
</dbReference>
<sequence length="206" mass="22429">MDKNTLQESQAEQTTPAQTTNGRRKFLQKASAGALIATIPAKSVWATGLTNSVVASGHGSDMAGGNSLVVKRPWYWVNRLSHLNQHILDLKFSDLFGGAPYQTTHTFFDGALTIRQVLAFTNDSGHYVYAGPSNFNRLMISAYLSAVYSDSAAFDVHFPVIGHNRSYPDDRVFAKKLYKMANGSPSSFALELGKLHDSPESLAGTV</sequence>
<reference evidence="3" key="1">
    <citation type="journal article" date="2019" name="Int. J. Syst. Evol. Microbiol.">
        <title>The Global Catalogue of Microorganisms (GCM) 10K type strain sequencing project: providing services to taxonomists for standard genome sequencing and annotation.</title>
        <authorList>
            <consortium name="The Broad Institute Genomics Platform"/>
            <consortium name="The Broad Institute Genome Sequencing Center for Infectious Disease"/>
            <person name="Wu L."/>
            <person name="Ma J."/>
        </authorList>
    </citation>
    <scope>NUCLEOTIDE SEQUENCE [LARGE SCALE GENOMIC DNA]</scope>
    <source>
        <strain evidence="3">KACC 12507</strain>
    </source>
</reference>
<feature type="region of interest" description="Disordered" evidence="1">
    <location>
        <begin position="1"/>
        <end position="23"/>
    </location>
</feature>
<keyword evidence="3" id="KW-1185">Reference proteome</keyword>
<proteinExistence type="predicted"/>
<feature type="compositionally biased region" description="Polar residues" evidence="1">
    <location>
        <begin position="1"/>
        <end position="21"/>
    </location>
</feature>
<dbReference type="EMBL" id="JBHSGU010000002">
    <property type="protein sequence ID" value="MFC4700126.1"/>
    <property type="molecule type" value="Genomic_DNA"/>
</dbReference>
<gene>
    <name evidence="2" type="ORF">ACFO4O_08170</name>
</gene>
<protein>
    <submittedName>
        <fullName evidence="2">Uncharacterized protein</fullName>
    </submittedName>
</protein>